<protein>
    <submittedName>
        <fullName evidence="4">Response regulator transcription factor</fullName>
    </submittedName>
</protein>
<dbReference type="PANTHER" id="PTHR37299:SF1">
    <property type="entry name" value="STAGE 0 SPORULATION PROTEIN A HOMOLOG"/>
    <property type="match status" value="1"/>
</dbReference>
<evidence type="ECO:0000313" key="4">
    <source>
        <dbReference type="EMBL" id="KAA3436526.1"/>
    </source>
</evidence>
<dbReference type="Proteomes" id="UP000324133">
    <property type="component" value="Unassembled WGS sequence"/>
</dbReference>
<dbReference type="GO" id="GO:0000156">
    <property type="term" value="F:phosphorelay response regulator activity"/>
    <property type="evidence" value="ECO:0007669"/>
    <property type="project" value="InterPro"/>
</dbReference>
<evidence type="ECO:0000313" key="5">
    <source>
        <dbReference type="Proteomes" id="UP000324133"/>
    </source>
</evidence>
<accession>A0A5B6T8L9</accession>
<dbReference type="InterPro" id="IPR007492">
    <property type="entry name" value="LytTR_DNA-bd_dom"/>
</dbReference>
<evidence type="ECO:0000256" key="1">
    <source>
        <dbReference type="PROSITE-ProRule" id="PRU00169"/>
    </source>
</evidence>
<feature type="domain" description="Response regulatory" evidence="2">
    <location>
        <begin position="2"/>
        <end position="115"/>
    </location>
</feature>
<dbReference type="SUPFAM" id="SSF52172">
    <property type="entry name" value="CheY-like"/>
    <property type="match status" value="1"/>
</dbReference>
<feature type="modified residue" description="4-aspartylphosphate" evidence="1">
    <location>
        <position position="55"/>
    </location>
</feature>
<feature type="domain" description="HTH LytTR-type" evidence="3">
    <location>
        <begin position="154"/>
        <end position="261"/>
    </location>
</feature>
<dbReference type="SMART" id="SM00850">
    <property type="entry name" value="LytTR"/>
    <property type="match status" value="1"/>
</dbReference>
<dbReference type="InterPro" id="IPR001789">
    <property type="entry name" value="Sig_transdc_resp-reg_receiver"/>
</dbReference>
<dbReference type="Pfam" id="PF00072">
    <property type="entry name" value="Response_reg"/>
    <property type="match status" value="1"/>
</dbReference>
<organism evidence="4 5">
    <name type="scientific">Rufibacter hautae</name>
    <dbReference type="NCBI Taxonomy" id="2595005"/>
    <lineage>
        <taxon>Bacteria</taxon>
        <taxon>Pseudomonadati</taxon>
        <taxon>Bacteroidota</taxon>
        <taxon>Cytophagia</taxon>
        <taxon>Cytophagales</taxon>
        <taxon>Hymenobacteraceae</taxon>
        <taxon>Rufibacter</taxon>
    </lineage>
</organism>
<dbReference type="PANTHER" id="PTHR37299">
    <property type="entry name" value="TRANSCRIPTIONAL REGULATOR-RELATED"/>
    <property type="match status" value="1"/>
</dbReference>
<dbReference type="PROSITE" id="PS50930">
    <property type="entry name" value="HTH_LYTTR"/>
    <property type="match status" value="1"/>
</dbReference>
<dbReference type="InterPro" id="IPR011006">
    <property type="entry name" value="CheY-like_superfamily"/>
</dbReference>
<evidence type="ECO:0000259" key="3">
    <source>
        <dbReference type="PROSITE" id="PS50930"/>
    </source>
</evidence>
<dbReference type="RefSeq" id="WP_149092468.1">
    <property type="nucleotide sequence ID" value="NZ_VKKY01000003.1"/>
</dbReference>
<dbReference type="AlphaFoldDB" id="A0A5B6T8L9"/>
<evidence type="ECO:0000259" key="2">
    <source>
        <dbReference type="PROSITE" id="PS50110"/>
    </source>
</evidence>
<dbReference type="PROSITE" id="PS50110">
    <property type="entry name" value="RESPONSE_REGULATORY"/>
    <property type="match status" value="1"/>
</dbReference>
<dbReference type="Pfam" id="PF04397">
    <property type="entry name" value="LytTR"/>
    <property type="match status" value="1"/>
</dbReference>
<keyword evidence="5" id="KW-1185">Reference proteome</keyword>
<gene>
    <name evidence="4" type="ORF">FOA19_19245</name>
</gene>
<dbReference type="OrthoDB" id="646623at2"/>
<keyword evidence="1" id="KW-0597">Phosphoprotein</keyword>
<dbReference type="FunFam" id="3.40.50.2300:FF:000361">
    <property type="entry name" value="Two-component system response regulator"/>
    <property type="match status" value="1"/>
</dbReference>
<dbReference type="Gene3D" id="2.40.50.1020">
    <property type="entry name" value="LytTr DNA-binding domain"/>
    <property type="match status" value="1"/>
</dbReference>
<sequence length="261" mass="29877">MNILLIEDEYLASEKLEAQLLRYDPTIQVVATIDSIRNAVKWFESNPAPDLAFLDIHLSDGNSFEIFQKVEVKCPIIFTTAYDEYAVKAFKVNSIDYLLKPISNEDLGAAMDKFKALRQSQPAPAPALDMQQIMALLNRNSNPVADTPNYKTRFLVKTGQKIRSVSTDEIAYFYAEDKIVFLITNAGQRFITDYTLDTLQELLDPEHFSRLNRQFIAHIHSIDEIHPYLKGRLKVYVKPVTDKEIIISNERAAAFKEWLGK</sequence>
<name>A0A5B6T8L9_9BACT</name>
<dbReference type="GO" id="GO:0003677">
    <property type="term" value="F:DNA binding"/>
    <property type="evidence" value="ECO:0007669"/>
    <property type="project" value="InterPro"/>
</dbReference>
<comment type="caution">
    <text evidence="4">The sequence shown here is derived from an EMBL/GenBank/DDBJ whole genome shotgun (WGS) entry which is preliminary data.</text>
</comment>
<reference evidence="4 5" key="1">
    <citation type="submission" date="2019-07" db="EMBL/GenBank/DDBJ databases">
        <title>Rufibacter sp. nov., isolated from lake sediment.</title>
        <authorList>
            <person name="Qu J.-H."/>
        </authorList>
    </citation>
    <scope>NUCLEOTIDE SEQUENCE [LARGE SCALE GENOMIC DNA]</scope>
    <source>
        <strain evidence="4 5">NBS58-1</strain>
    </source>
</reference>
<dbReference type="InterPro" id="IPR046947">
    <property type="entry name" value="LytR-like"/>
</dbReference>
<dbReference type="EMBL" id="VKKY01000003">
    <property type="protein sequence ID" value="KAA3436526.1"/>
    <property type="molecule type" value="Genomic_DNA"/>
</dbReference>
<proteinExistence type="predicted"/>
<dbReference type="Gene3D" id="3.40.50.2300">
    <property type="match status" value="1"/>
</dbReference>
<dbReference type="SMART" id="SM00448">
    <property type="entry name" value="REC"/>
    <property type="match status" value="1"/>
</dbReference>